<name>A0A1H7UUH8_OLID1</name>
<dbReference type="STRING" id="407022.SAMN05661044_03943"/>
<evidence type="ECO:0000256" key="1">
    <source>
        <dbReference type="SAM" id="SignalP"/>
    </source>
</evidence>
<proteinExistence type="predicted"/>
<dbReference type="InterPro" id="IPR032710">
    <property type="entry name" value="NTF2-like_dom_sf"/>
</dbReference>
<dbReference type="AlphaFoldDB" id="A0A1H7UUH8"/>
<reference evidence="3" key="1">
    <citation type="submission" date="2016-10" db="EMBL/GenBank/DDBJ databases">
        <authorList>
            <person name="Varghese N."/>
            <person name="Submissions S."/>
        </authorList>
    </citation>
    <scope>NUCLEOTIDE SEQUENCE [LARGE SCALE GENOMIC DNA]</scope>
    <source>
        <strain evidence="3">DSM 18733</strain>
    </source>
</reference>
<feature type="chain" id="PRO_5011771877" evidence="1">
    <location>
        <begin position="20"/>
        <end position="142"/>
    </location>
</feature>
<keyword evidence="3" id="KW-1185">Reference proteome</keyword>
<dbReference type="Proteomes" id="UP000199421">
    <property type="component" value="Unassembled WGS sequence"/>
</dbReference>
<evidence type="ECO:0000313" key="2">
    <source>
        <dbReference type="EMBL" id="SEM00389.1"/>
    </source>
</evidence>
<evidence type="ECO:0000313" key="3">
    <source>
        <dbReference type="Proteomes" id="UP000199421"/>
    </source>
</evidence>
<accession>A0A1H7UUH8</accession>
<dbReference type="InterPro" id="IPR039437">
    <property type="entry name" value="FrzH/put_lumazine-bd"/>
</dbReference>
<organism evidence="2 3">
    <name type="scientific">Olivibacter domesticus</name>
    <name type="common">Pseudosphingobacterium domesticum</name>
    <dbReference type="NCBI Taxonomy" id="407022"/>
    <lineage>
        <taxon>Bacteria</taxon>
        <taxon>Pseudomonadati</taxon>
        <taxon>Bacteroidota</taxon>
        <taxon>Sphingobacteriia</taxon>
        <taxon>Sphingobacteriales</taxon>
        <taxon>Sphingobacteriaceae</taxon>
        <taxon>Olivibacter</taxon>
    </lineage>
</organism>
<gene>
    <name evidence="2" type="ORF">SAMN05661044_03943</name>
</gene>
<dbReference type="SUPFAM" id="SSF54427">
    <property type="entry name" value="NTF2-like"/>
    <property type="match status" value="1"/>
</dbReference>
<dbReference type="EMBL" id="FOAF01000006">
    <property type="protein sequence ID" value="SEM00389.1"/>
    <property type="molecule type" value="Genomic_DNA"/>
</dbReference>
<protein>
    <submittedName>
        <fullName evidence="2">Putative lumazine-binding</fullName>
    </submittedName>
</protein>
<dbReference type="Gene3D" id="3.10.450.50">
    <property type="match status" value="1"/>
</dbReference>
<dbReference type="Pfam" id="PF12893">
    <property type="entry name" value="Lumazine_bd_2"/>
    <property type="match status" value="1"/>
</dbReference>
<sequence length="142" mass="16007">MKTLMTTFFAAFIFVSASAFTKAENKSSRLATADNSINLYIETITNGNVENMDTLFGSQFILNTNANGKVISHSKTQIIGFLKGQKNVKQNCSATYIVMEQSEDYSIAKVEMKYRDFTKVDYVTFSKEGTDWKVNQVVTTYK</sequence>
<keyword evidence="1" id="KW-0732">Signal</keyword>
<feature type="signal peptide" evidence="1">
    <location>
        <begin position="1"/>
        <end position="19"/>
    </location>
</feature>